<feature type="region of interest" description="Disordered" evidence="1">
    <location>
        <begin position="67"/>
        <end position="89"/>
    </location>
</feature>
<evidence type="ECO:0000313" key="2">
    <source>
        <dbReference type="EMBL" id="GHA88156.1"/>
    </source>
</evidence>
<dbReference type="RefSeq" id="WP_189457666.1">
    <property type="nucleotide sequence ID" value="NZ_BMYD01000005.1"/>
</dbReference>
<reference evidence="2" key="1">
    <citation type="journal article" date="2014" name="Int. J. Syst. Evol. Microbiol.">
        <title>Complete genome sequence of Corynebacterium casei LMG S-19264T (=DSM 44701T), isolated from a smear-ripened cheese.</title>
        <authorList>
            <consortium name="US DOE Joint Genome Institute (JGI-PGF)"/>
            <person name="Walter F."/>
            <person name="Albersmeier A."/>
            <person name="Kalinowski J."/>
            <person name="Ruckert C."/>
        </authorList>
    </citation>
    <scope>NUCLEOTIDE SEQUENCE</scope>
    <source>
        <strain evidence="2">KCTC 23077</strain>
    </source>
</reference>
<gene>
    <name evidence="2" type="ORF">GCM10007067_27740</name>
</gene>
<keyword evidence="3" id="KW-1185">Reference proteome</keyword>
<evidence type="ECO:0000313" key="3">
    <source>
        <dbReference type="Proteomes" id="UP000646426"/>
    </source>
</evidence>
<proteinExistence type="predicted"/>
<protein>
    <submittedName>
        <fullName evidence="2">Uncharacterized protein</fullName>
    </submittedName>
</protein>
<name>A0A918T4A3_9GAMM</name>
<sequence length="89" mass="9536">MSHPIALLEQLACHATSLPCDVQPTAVAGFNEVVQNAMLSRDIPTLVGALGGRARMFCCVWAPLDDEPVPAEQPVVPDDEPESQERLVA</sequence>
<dbReference type="EMBL" id="BMYD01000005">
    <property type="protein sequence ID" value="GHA88156.1"/>
    <property type="molecule type" value="Genomic_DNA"/>
</dbReference>
<reference evidence="2" key="2">
    <citation type="submission" date="2020-09" db="EMBL/GenBank/DDBJ databases">
        <authorList>
            <person name="Sun Q."/>
            <person name="Kim S."/>
        </authorList>
    </citation>
    <scope>NUCLEOTIDE SEQUENCE</scope>
    <source>
        <strain evidence="2">KCTC 23077</strain>
    </source>
</reference>
<accession>A0A918T4A3</accession>
<dbReference type="AlphaFoldDB" id="A0A918T4A3"/>
<evidence type="ECO:0000256" key="1">
    <source>
        <dbReference type="SAM" id="MobiDB-lite"/>
    </source>
</evidence>
<dbReference type="Proteomes" id="UP000646426">
    <property type="component" value="Unassembled WGS sequence"/>
</dbReference>
<organism evidence="2 3">
    <name type="scientific">Cognatilysobacter bugurensis</name>
    <dbReference type="NCBI Taxonomy" id="543356"/>
    <lineage>
        <taxon>Bacteria</taxon>
        <taxon>Pseudomonadati</taxon>
        <taxon>Pseudomonadota</taxon>
        <taxon>Gammaproteobacteria</taxon>
        <taxon>Lysobacterales</taxon>
        <taxon>Lysobacteraceae</taxon>
        <taxon>Cognatilysobacter</taxon>
    </lineage>
</organism>
<comment type="caution">
    <text evidence="2">The sequence shown here is derived from an EMBL/GenBank/DDBJ whole genome shotgun (WGS) entry which is preliminary data.</text>
</comment>